<dbReference type="PANTHER" id="PTHR46484">
    <property type="entry name" value="SI:CH211-171H4.5-RELATED"/>
    <property type="match status" value="1"/>
</dbReference>
<keyword evidence="2" id="KW-0472">Membrane</keyword>
<evidence type="ECO:0000256" key="1">
    <source>
        <dbReference type="SAM" id="MobiDB-lite"/>
    </source>
</evidence>
<name>A0A3Q3LKH3_9LABR</name>
<feature type="region of interest" description="Disordered" evidence="1">
    <location>
        <begin position="476"/>
        <end position="499"/>
    </location>
</feature>
<feature type="domain" description="Ig-like" evidence="4">
    <location>
        <begin position="323"/>
        <end position="411"/>
    </location>
</feature>
<dbReference type="InterPro" id="IPR007110">
    <property type="entry name" value="Ig-like_dom"/>
</dbReference>
<keyword evidence="6" id="KW-1185">Reference proteome</keyword>
<dbReference type="AlphaFoldDB" id="A0A3Q3LKH3"/>
<feature type="chain" id="PRO_5018788532" evidence="3">
    <location>
        <begin position="25"/>
        <end position="552"/>
    </location>
</feature>
<dbReference type="STRING" id="56723.ENSLBEP00000009360"/>
<dbReference type="InterPro" id="IPR003599">
    <property type="entry name" value="Ig_sub"/>
</dbReference>
<dbReference type="GeneTree" id="ENSGT01150000286924"/>
<feature type="domain" description="Ig-like" evidence="4">
    <location>
        <begin position="235"/>
        <end position="318"/>
    </location>
</feature>
<dbReference type="InterPro" id="IPR013106">
    <property type="entry name" value="Ig_V-set"/>
</dbReference>
<accession>A0A3Q3LKH3</accession>
<protein>
    <submittedName>
        <fullName evidence="5">Free fatty acid receptor 2-like</fullName>
    </submittedName>
</protein>
<organism evidence="5 6">
    <name type="scientific">Labrus bergylta</name>
    <name type="common">ballan wrasse</name>
    <dbReference type="NCBI Taxonomy" id="56723"/>
    <lineage>
        <taxon>Eukaryota</taxon>
        <taxon>Metazoa</taxon>
        <taxon>Chordata</taxon>
        <taxon>Craniata</taxon>
        <taxon>Vertebrata</taxon>
        <taxon>Euteleostomi</taxon>
        <taxon>Actinopterygii</taxon>
        <taxon>Neopterygii</taxon>
        <taxon>Teleostei</taxon>
        <taxon>Neoteleostei</taxon>
        <taxon>Acanthomorphata</taxon>
        <taxon>Eupercaria</taxon>
        <taxon>Labriformes</taxon>
        <taxon>Labridae</taxon>
        <taxon>Labrus</taxon>
    </lineage>
</organism>
<dbReference type="InParanoid" id="A0A3Q3LKH3"/>
<evidence type="ECO:0000313" key="6">
    <source>
        <dbReference type="Proteomes" id="UP000261660"/>
    </source>
</evidence>
<evidence type="ECO:0000256" key="3">
    <source>
        <dbReference type="SAM" id="SignalP"/>
    </source>
</evidence>
<keyword evidence="2" id="KW-1133">Transmembrane helix</keyword>
<feature type="transmembrane region" description="Helical" evidence="2">
    <location>
        <begin position="416"/>
        <end position="439"/>
    </location>
</feature>
<dbReference type="InterPro" id="IPR036179">
    <property type="entry name" value="Ig-like_dom_sf"/>
</dbReference>
<dbReference type="SUPFAM" id="SSF48726">
    <property type="entry name" value="Immunoglobulin"/>
    <property type="match status" value="4"/>
</dbReference>
<dbReference type="SMART" id="SM00409">
    <property type="entry name" value="IG"/>
    <property type="match status" value="2"/>
</dbReference>
<dbReference type="PROSITE" id="PS50835">
    <property type="entry name" value="IG_LIKE"/>
    <property type="match status" value="2"/>
</dbReference>
<keyword evidence="2" id="KW-0812">Transmembrane</keyword>
<reference evidence="5" key="1">
    <citation type="submission" date="2025-08" db="UniProtKB">
        <authorList>
            <consortium name="Ensembl"/>
        </authorList>
    </citation>
    <scope>IDENTIFICATION</scope>
</reference>
<sequence length="552" mass="61164">MGTTYLLGLLSLITGFSVLQQVRSWNITVPKTVTAVEGSCAVVPCQTKAHVRVTWYQYSKMYYPVVYDRYPPTVEQQFRGRTSVKGAATEGNCTLTIKNIRRTDNNLKVYVWINPDSITSQKFYDQTVTVYVERKAPIISIEKQIVEGDVFQANCSLIHSCPSSTPSLKWIQNQFLNNSTLKASNEKENMLWLYTETVYGLATYEMHNSKMGCSAVFSDLTIDSQPVILNILYKPVNVTLTAENDSVIDGGSVIMKCAANSNPRPHTYSWFTRQMGQNIKSNTKRGRLLFNNITRKTSISCMALNDIGAGQSDWLDLDVQHAPIILPASSCYLTGEALKCVCQAEAFPDASIHWTINGNDTFSSSFSFVFTNEKHVTSGQLSGPAESQVNVTCTATNSLGSDTRRLDLHLSESSSLSMWLVAVMLLVGIALLCAVGIYIKYSQLRSSPGSLSNASFLLRPLSLPETIQEEQRYQCPQRVQVEETQSNTGRPESDPEEDTLSCVYDNCVVEEIRQSRAKKQENNATAPSGEVTEEPLGKDGTWLHGGLSTVNC</sequence>
<evidence type="ECO:0000256" key="2">
    <source>
        <dbReference type="SAM" id="Phobius"/>
    </source>
</evidence>
<proteinExistence type="predicted"/>
<dbReference type="Ensembl" id="ENSLBET00000009880.1">
    <property type="protein sequence ID" value="ENSLBEP00000009360.1"/>
    <property type="gene ID" value="ENSLBEG00000007248.1"/>
</dbReference>
<dbReference type="InterPro" id="IPR013783">
    <property type="entry name" value="Ig-like_fold"/>
</dbReference>
<reference evidence="5" key="2">
    <citation type="submission" date="2025-09" db="UniProtKB">
        <authorList>
            <consortium name="Ensembl"/>
        </authorList>
    </citation>
    <scope>IDENTIFICATION</scope>
</reference>
<dbReference type="Gene3D" id="2.60.40.10">
    <property type="entry name" value="Immunoglobulins"/>
    <property type="match status" value="4"/>
</dbReference>
<dbReference type="Proteomes" id="UP000261660">
    <property type="component" value="Unplaced"/>
</dbReference>
<dbReference type="PANTHER" id="PTHR46484:SF1">
    <property type="entry name" value="SCHWANN CELL MYELIN PROTEIN-RELATED"/>
    <property type="match status" value="1"/>
</dbReference>
<feature type="signal peptide" evidence="3">
    <location>
        <begin position="1"/>
        <end position="24"/>
    </location>
</feature>
<evidence type="ECO:0000313" key="5">
    <source>
        <dbReference type="Ensembl" id="ENSLBEP00000009360.1"/>
    </source>
</evidence>
<evidence type="ECO:0000259" key="4">
    <source>
        <dbReference type="PROSITE" id="PS50835"/>
    </source>
</evidence>
<keyword evidence="3" id="KW-0732">Signal</keyword>
<feature type="region of interest" description="Disordered" evidence="1">
    <location>
        <begin position="516"/>
        <end position="552"/>
    </location>
</feature>
<dbReference type="OrthoDB" id="10039395at2759"/>
<dbReference type="Pfam" id="PF07686">
    <property type="entry name" value="V-set"/>
    <property type="match status" value="1"/>
</dbReference>